<organism evidence="7 8">
    <name type="scientific">Lapillicoccus jejuensis</name>
    <dbReference type="NCBI Taxonomy" id="402171"/>
    <lineage>
        <taxon>Bacteria</taxon>
        <taxon>Bacillati</taxon>
        <taxon>Actinomycetota</taxon>
        <taxon>Actinomycetes</taxon>
        <taxon>Micrococcales</taxon>
        <taxon>Intrasporangiaceae</taxon>
        <taxon>Lapillicoccus</taxon>
    </lineage>
</organism>
<evidence type="ECO:0000259" key="6">
    <source>
        <dbReference type="PROSITE" id="PS51764"/>
    </source>
</evidence>
<dbReference type="AlphaFoldDB" id="A0A542E0B9"/>
<keyword evidence="2 4" id="KW-0378">Hydrolase</keyword>
<protein>
    <submittedName>
        <fullName evidence="7">Glycosyl hydrolase family 26</fullName>
    </submittedName>
</protein>
<evidence type="ECO:0000256" key="1">
    <source>
        <dbReference type="ARBA" id="ARBA00007754"/>
    </source>
</evidence>
<keyword evidence="3 4" id="KW-0326">Glycosidase</keyword>
<name>A0A542E0B9_9MICO</name>
<feature type="compositionally biased region" description="Low complexity" evidence="5">
    <location>
        <begin position="167"/>
        <end position="200"/>
    </location>
</feature>
<evidence type="ECO:0000256" key="4">
    <source>
        <dbReference type="PROSITE-ProRule" id="PRU01100"/>
    </source>
</evidence>
<dbReference type="PROSITE" id="PS51764">
    <property type="entry name" value="GH26"/>
    <property type="match status" value="1"/>
</dbReference>
<dbReference type="RefSeq" id="WP_141848232.1">
    <property type="nucleotide sequence ID" value="NZ_BAAAPR010000003.1"/>
</dbReference>
<feature type="compositionally biased region" description="Low complexity" evidence="5">
    <location>
        <begin position="9"/>
        <end position="28"/>
    </location>
</feature>
<evidence type="ECO:0000313" key="7">
    <source>
        <dbReference type="EMBL" id="TQJ08756.1"/>
    </source>
</evidence>
<feature type="active site" description="Proton donor" evidence="4">
    <location>
        <position position="384"/>
    </location>
</feature>
<dbReference type="InterPro" id="IPR000805">
    <property type="entry name" value="Glyco_hydro_26"/>
</dbReference>
<feature type="active site" description="Nucleophile" evidence="4">
    <location>
        <position position="500"/>
    </location>
</feature>
<accession>A0A542E0B9</accession>
<evidence type="ECO:0000256" key="3">
    <source>
        <dbReference type="ARBA" id="ARBA00023295"/>
    </source>
</evidence>
<dbReference type="InterPro" id="IPR017853">
    <property type="entry name" value="GH"/>
</dbReference>
<sequence>MTSTSADQTTAPVASTTPPAVTPAVTPPDGIVRVSKLNLSLLVLALTSISAGLYLSPVASPLRQEVQRNLSVPSAASEPRPVSTGSVTGSVVRSRYGAPYAPSVSTSSGRRTTGTRTGGTASSVSALRAPLSSSAFFARGAGYTVTVRTPSTVFTRTVPVPAPGPATPNTTGTPTPSDPAGTTSPTGGTPSSPTTTAPPAKTKCWQFDWQQDAQAVYVANLSDPYGLDGLPGPYDADGLACSDLPVDPNRAASIPVGQYVAPKASAQTKATIVGSTTKYFGFSQDGLPGDTTMFDTVEAAAGKAPSSVGWYESFDDTFRGDLVTNAWRRGALPVMTWMPTDNGQSGNHYSLSTIISGANDDYLRKFAGDVVRTNLQVGIRFGHEMNGGWYPWSAGRKDFNNSPDKFKQAWIHVWQVFQSVGANDNVVWIWSPSRVDNLKPSPTNGITAMADDYPGDQYVDWVGASVYLRRATTGSTYDASFAKTVTALKATTSKPIFFCEVGAIETDGTTDEAGLKTDFIHNTLSAFAADPRIVGFLWNNNIATQVVDGIPISNDWRFVSNPAAQKQFVTDIASDVFRTGMVGLDADTTP</sequence>
<gene>
    <name evidence="7" type="ORF">FB458_1848</name>
</gene>
<evidence type="ECO:0000256" key="5">
    <source>
        <dbReference type="SAM" id="MobiDB-lite"/>
    </source>
</evidence>
<dbReference type="SUPFAM" id="SSF51445">
    <property type="entry name" value="(Trans)glycosidases"/>
    <property type="match status" value="1"/>
</dbReference>
<reference evidence="7 8" key="1">
    <citation type="submission" date="2019-06" db="EMBL/GenBank/DDBJ databases">
        <title>Sequencing the genomes of 1000 actinobacteria strains.</title>
        <authorList>
            <person name="Klenk H.-P."/>
        </authorList>
    </citation>
    <scope>NUCLEOTIDE SEQUENCE [LARGE SCALE GENOMIC DNA]</scope>
    <source>
        <strain evidence="7 8">DSM 18607</strain>
    </source>
</reference>
<feature type="region of interest" description="Disordered" evidence="5">
    <location>
        <begin position="1"/>
        <end position="28"/>
    </location>
</feature>
<dbReference type="PANTHER" id="PTHR40079">
    <property type="entry name" value="MANNAN ENDO-1,4-BETA-MANNOSIDASE E-RELATED"/>
    <property type="match status" value="1"/>
</dbReference>
<dbReference type="OrthoDB" id="9816550at2"/>
<feature type="region of interest" description="Disordered" evidence="5">
    <location>
        <begin position="71"/>
        <end position="125"/>
    </location>
</feature>
<comment type="caution">
    <text evidence="7">The sequence shown here is derived from an EMBL/GenBank/DDBJ whole genome shotgun (WGS) entry which is preliminary data.</text>
</comment>
<dbReference type="GO" id="GO:0016985">
    <property type="term" value="F:mannan endo-1,4-beta-mannosidase activity"/>
    <property type="evidence" value="ECO:0007669"/>
    <property type="project" value="InterPro"/>
</dbReference>
<comment type="similarity">
    <text evidence="1 4">Belongs to the glycosyl hydrolase 26 family.</text>
</comment>
<dbReference type="Pfam" id="PF02156">
    <property type="entry name" value="Glyco_hydro_26"/>
    <property type="match status" value="1"/>
</dbReference>
<dbReference type="EMBL" id="VFMN01000001">
    <property type="protein sequence ID" value="TQJ08756.1"/>
    <property type="molecule type" value="Genomic_DNA"/>
</dbReference>
<feature type="compositionally biased region" description="Low complexity" evidence="5">
    <location>
        <begin position="82"/>
        <end position="95"/>
    </location>
</feature>
<dbReference type="InterPro" id="IPR022790">
    <property type="entry name" value="GH26_dom"/>
</dbReference>
<evidence type="ECO:0000256" key="2">
    <source>
        <dbReference type="ARBA" id="ARBA00022801"/>
    </source>
</evidence>
<dbReference type="Proteomes" id="UP000317893">
    <property type="component" value="Unassembled WGS sequence"/>
</dbReference>
<feature type="compositionally biased region" description="Low complexity" evidence="5">
    <location>
        <begin position="103"/>
        <end position="125"/>
    </location>
</feature>
<evidence type="ECO:0000313" key="8">
    <source>
        <dbReference type="Proteomes" id="UP000317893"/>
    </source>
</evidence>
<dbReference type="Gene3D" id="3.20.20.80">
    <property type="entry name" value="Glycosidases"/>
    <property type="match status" value="1"/>
</dbReference>
<dbReference type="GO" id="GO:0006080">
    <property type="term" value="P:substituted mannan metabolic process"/>
    <property type="evidence" value="ECO:0007669"/>
    <property type="project" value="InterPro"/>
</dbReference>
<dbReference type="PANTHER" id="PTHR40079:SF4">
    <property type="entry name" value="GH26 DOMAIN-CONTAINING PROTEIN-RELATED"/>
    <property type="match status" value="1"/>
</dbReference>
<keyword evidence="8" id="KW-1185">Reference proteome</keyword>
<feature type="region of interest" description="Disordered" evidence="5">
    <location>
        <begin position="155"/>
        <end position="200"/>
    </location>
</feature>
<proteinExistence type="inferred from homology"/>
<feature type="domain" description="GH26" evidence="6">
    <location>
        <begin position="251"/>
        <end position="568"/>
    </location>
</feature>